<dbReference type="InterPro" id="IPR000183">
    <property type="entry name" value="Orn/DAP/Arg_de-COase"/>
</dbReference>
<dbReference type="SUPFAM" id="SSF50621">
    <property type="entry name" value="Alanine racemase C-terminal domain-like"/>
    <property type="match status" value="1"/>
</dbReference>
<dbReference type="UniPathway" id="UPA00034">
    <property type="reaction ID" value="UER00027"/>
</dbReference>
<dbReference type="PRINTS" id="PR01181">
    <property type="entry name" value="DAPDCRBXLASE"/>
</dbReference>
<dbReference type="HAMAP" id="MF_02120">
    <property type="entry name" value="LysA"/>
    <property type="match status" value="1"/>
</dbReference>
<evidence type="ECO:0000256" key="11">
    <source>
        <dbReference type="ARBA" id="ARBA00074972"/>
    </source>
</evidence>
<dbReference type="InterPro" id="IPR002986">
    <property type="entry name" value="DAP_deCOOHase_LysA"/>
</dbReference>
<comment type="subunit">
    <text evidence="12">Homodimer.</text>
</comment>
<feature type="active site" description="Proton donor" evidence="13">
    <location>
        <position position="360"/>
    </location>
</feature>
<dbReference type="SUPFAM" id="SSF51419">
    <property type="entry name" value="PLP-binding barrel"/>
    <property type="match status" value="1"/>
</dbReference>
<dbReference type="FunFam" id="3.20.20.10:FF:000003">
    <property type="entry name" value="Diaminopimelate decarboxylase"/>
    <property type="match status" value="1"/>
</dbReference>
<evidence type="ECO:0000256" key="2">
    <source>
        <dbReference type="ARBA" id="ARBA00022605"/>
    </source>
</evidence>
<keyword evidence="5 12" id="KW-0457">Lysine biosynthesis</keyword>
<feature type="domain" description="Orn/DAP/Arg decarboxylase 2 N-terminal" evidence="15">
    <location>
        <begin position="40"/>
        <end position="295"/>
    </location>
</feature>
<dbReference type="NCBIfam" id="TIGR01048">
    <property type="entry name" value="lysA"/>
    <property type="match status" value="1"/>
</dbReference>
<evidence type="ECO:0000256" key="5">
    <source>
        <dbReference type="ARBA" id="ARBA00023154"/>
    </source>
</evidence>
<accession>A0A0R3K355</accession>
<evidence type="ECO:0000256" key="10">
    <source>
        <dbReference type="ARBA" id="ARBA00066427"/>
    </source>
</evidence>
<dbReference type="STRING" id="908809.ABG79_00700"/>
<comment type="pathway">
    <text evidence="8 12 14">Amino-acid biosynthesis; L-lysine biosynthesis via DAP pathway; L-lysine from DL-2,6-diaminopimelate: step 1/1.</text>
</comment>
<feature type="binding site" evidence="12">
    <location>
        <position position="389"/>
    </location>
    <ligand>
        <name>substrate</name>
    </ligand>
</feature>
<feature type="binding site" evidence="12">
    <location>
        <position position="333"/>
    </location>
    <ligand>
        <name>substrate</name>
    </ligand>
</feature>
<comment type="cofactor">
    <cofactor evidence="1 12 13 14">
        <name>pyridoxal 5'-phosphate</name>
        <dbReference type="ChEBI" id="CHEBI:597326"/>
    </cofactor>
</comment>
<dbReference type="RefSeq" id="WP_057977160.1">
    <property type="nucleotide sequence ID" value="NZ_LKHP01000003.1"/>
</dbReference>
<reference evidence="16 17" key="1">
    <citation type="submission" date="2015-09" db="EMBL/GenBank/DDBJ databases">
        <title>Draft genome sequence of a Caloramator mitchellensis, a moderate thermophile from the Great Artesian Basin of Australia.</title>
        <authorList>
            <person name="Patel B.K."/>
        </authorList>
    </citation>
    <scope>NUCLEOTIDE SEQUENCE [LARGE SCALE GENOMIC DNA]</scope>
    <source>
        <strain evidence="16 17">VF08</strain>
    </source>
</reference>
<keyword evidence="17" id="KW-1185">Reference proteome</keyword>
<comment type="catalytic activity">
    <reaction evidence="7 12 14">
        <text>meso-2,6-diaminopimelate + H(+) = L-lysine + CO2</text>
        <dbReference type="Rhea" id="RHEA:15101"/>
        <dbReference type="ChEBI" id="CHEBI:15378"/>
        <dbReference type="ChEBI" id="CHEBI:16526"/>
        <dbReference type="ChEBI" id="CHEBI:32551"/>
        <dbReference type="ChEBI" id="CHEBI:57791"/>
        <dbReference type="EC" id="4.1.1.20"/>
    </reaction>
</comment>
<dbReference type="PANTHER" id="PTHR43727:SF2">
    <property type="entry name" value="GROUP IV DECARBOXYLASE"/>
    <property type="match status" value="1"/>
</dbReference>
<evidence type="ECO:0000256" key="9">
    <source>
        <dbReference type="ARBA" id="ARBA00060983"/>
    </source>
</evidence>
<comment type="function">
    <text evidence="12">Specifically catalyzes the decarboxylation of meso-diaminopimelate (meso-DAP) to L-lysine.</text>
</comment>
<dbReference type="Pfam" id="PF02784">
    <property type="entry name" value="Orn_Arg_deC_N"/>
    <property type="match status" value="1"/>
</dbReference>
<keyword evidence="2 12" id="KW-0028">Amino-acid biosynthesis</keyword>
<protein>
    <recommendedName>
        <fullName evidence="11 12">Diaminopimelate decarboxylase</fullName>
        <shortName evidence="12">DAP decarboxylase</shortName>
        <shortName evidence="12">DAPDC</shortName>
        <ecNumber evidence="10 12">4.1.1.20</ecNumber>
    </recommendedName>
</protein>
<dbReference type="EC" id="4.1.1.20" evidence="10 12"/>
<gene>
    <name evidence="12 16" type="primary">lysA</name>
    <name evidence="16" type="ORF">ABG79_00700</name>
</gene>
<dbReference type="InterPro" id="IPR009006">
    <property type="entry name" value="Ala_racemase/Decarboxylase_C"/>
</dbReference>
<keyword evidence="6 12" id="KW-0456">Lyase</keyword>
<dbReference type="FunFam" id="2.40.37.10:FF:000003">
    <property type="entry name" value="Diaminopimelate decarboxylase"/>
    <property type="match status" value="1"/>
</dbReference>
<dbReference type="Gene3D" id="3.20.20.10">
    <property type="entry name" value="Alanine racemase"/>
    <property type="match status" value="1"/>
</dbReference>
<evidence type="ECO:0000256" key="12">
    <source>
        <dbReference type="HAMAP-Rule" id="MF_02120"/>
    </source>
</evidence>
<dbReference type="InterPro" id="IPR022644">
    <property type="entry name" value="De-COase2_N"/>
</dbReference>
<comment type="caution">
    <text evidence="16">The sequence shown here is derived from an EMBL/GenBank/DDBJ whole genome shotgun (WGS) entry which is preliminary data.</text>
</comment>
<evidence type="ECO:0000256" key="6">
    <source>
        <dbReference type="ARBA" id="ARBA00023239"/>
    </source>
</evidence>
<feature type="binding site" evidence="12">
    <location>
        <position position="389"/>
    </location>
    <ligand>
        <name>pyridoxal 5'-phosphate</name>
        <dbReference type="ChEBI" id="CHEBI:597326"/>
    </ligand>
</feature>
<evidence type="ECO:0000313" key="17">
    <source>
        <dbReference type="Proteomes" id="UP000052015"/>
    </source>
</evidence>
<feature type="binding site" evidence="12">
    <location>
        <position position="329"/>
    </location>
    <ligand>
        <name>substrate</name>
    </ligand>
</feature>
<evidence type="ECO:0000256" key="1">
    <source>
        <dbReference type="ARBA" id="ARBA00001933"/>
    </source>
</evidence>
<dbReference type="Proteomes" id="UP000052015">
    <property type="component" value="Unassembled WGS sequence"/>
</dbReference>
<evidence type="ECO:0000256" key="8">
    <source>
        <dbReference type="ARBA" id="ARBA00060643"/>
    </source>
</evidence>
<dbReference type="PANTHER" id="PTHR43727">
    <property type="entry name" value="DIAMINOPIMELATE DECARBOXYLASE"/>
    <property type="match status" value="1"/>
</dbReference>
<feature type="binding site" evidence="12">
    <location>
        <begin position="289"/>
        <end position="292"/>
    </location>
    <ligand>
        <name>pyridoxal 5'-phosphate</name>
        <dbReference type="ChEBI" id="CHEBI:597326"/>
    </ligand>
</feature>
<dbReference type="InterPro" id="IPR029066">
    <property type="entry name" value="PLP-binding_barrel"/>
</dbReference>
<evidence type="ECO:0000256" key="14">
    <source>
        <dbReference type="RuleBase" id="RU003738"/>
    </source>
</evidence>
<dbReference type="GO" id="GO:0030170">
    <property type="term" value="F:pyridoxal phosphate binding"/>
    <property type="evidence" value="ECO:0007669"/>
    <property type="project" value="UniProtKB-UniRule"/>
</dbReference>
<keyword evidence="4 12" id="KW-0663">Pyridoxal phosphate</keyword>
<evidence type="ECO:0000256" key="4">
    <source>
        <dbReference type="ARBA" id="ARBA00022898"/>
    </source>
</evidence>
<dbReference type="EMBL" id="LKHP01000003">
    <property type="protein sequence ID" value="KRQ87362.1"/>
    <property type="molecule type" value="Genomic_DNA"/>
</dbReference>
<feature type="modified residue" description="N6-(pyridoxal phosphate)lysine" evidence="12 13">
    <location>
        <position position="65"/>
    </location>
</feature>
<sequence length="430" mass="48438">MFGYNSLAINEKGNLTISNVDAVKLAKNYGTPLYVVDEVEIIRRCREIKQNHMDKYSGRAVYASKAFLNKEMCRIINREGLGLDVVSGGELYTAKSVDFPMDRVIFHGNNKSLSELEMAIDFGVGRIVIDNFFEIENLNKILNHKNKTIDIQIRVNPGIDGHTHDYIKTGQVDSKFGFTLYDGAALNAVKNVLESPFLNLKGIHAHIGSQLHQKDIYITEVKVLAEFIKNIKDEFNYEIDEINVGGGFGIFYTEDDSRKLINYFTDDINLTVIKEFSRLNLKRPVVIIEPGRWIVGEAGFTIYTIGAIKEIPNIRKYISIDGGMADNPRPPLYGAKYLALIANKITQLEEELVTISGKCCESGDILIKDIMLPKVESGDILVVLSTGAYNYSMASNYNRLPRPAVVLVNNGEHRLIVRRETYEDIIRNDV</sequence>
<dbReference type="AlphaFoldDB" id="A0A0R3K355"/>
<dbReference type="Gene3D" id="2.40.37.10">
    <property type="entry name" value="Lyase, Ornithine Decarboxylase, Chain A, domain 1"/>
    <property type="match status" value="1"/>
</dbReference>
<proteinExistence type="inferred from homology"/>
<evidence type="ECO:0000259" key="15">
    <source>
        <dbReference type="Pfam" id="PF02784"/>
    </source>
</evidence>
<keyword evidence="3 12" id="KW-0210">Decarboxylase</keyword>
<evidence type="ECO:0000256" key="13">
    <source>
        <dbReference type="PIRSR" id="PIRSR600183-50"/>
    </source>
</evidence>
<comment type="similarity">
    <text evidence="9 12">Belongs to the Orn/Lys/Arg decarboxylase class-II family. LysA subfamily.</text>
</comment>
<name>A0A0R3K355_CALMK</name>
<evidence type="ECO:0000256" key="7">
    <source>
        <dbReference type="ARBA" id="ARBA00050464"/>
    </source>
</evidence>
<feature type="binding site" evidence="12">
    <location>
        <position position="361"/>
    </location>
    <ligand>
        <name>substrate</name>
    </ligand>
</feature>
<feature type="binding site" evidence="12">
    <location>
        <position position="292"/>
    </location>
    <ligand>
        <name>substrate</name>
    </ligand>
</feature>
<dbReference type="CDD" id="cd06828">
    <property type="entry name" value="PLPDE_III_DapDC"/>
    <property type="match status" value="1"/>
</dbReference>
<dbReference type="PRINTS" id="PR01179">
    <property type="entry name" value="ODADCRBXLASE"/>
</dbReference>
<feature type="binding site" evidence="12">
    <location>
        <position position="247"/>
    </location>
    <ligand>
        <name>pyridoxal 5'-phosphate</name>
        <dbReference type="ChEBI" id="CHEBI:597326"/>
    </ligand>
</feature>
<dbReference type="PATRIC" id="fig|908809.3.peg.706"/>
<evidence type="ECO:0000256" key="3">
    <source>
        <dbReference type="ARBA" id="ARBA00022793"/>
    </source>
</evidence>
<evidence type="ECO:0000313" key="16">
    <source>
        <dbReference type="EMBL" id="KRQ87362.1"/>
    </source>
</evidence>
<dbReference type="OrthoDB" id="9802241at2"/>
<dbReference type="GO" id="GO:0009089">
    <property type="term" value="P:lysine biosynthetic process via diaminopimelate"/>
    <property type="evidence" value="ECO:0007669"/>
    <property type="project" value="UniProtKB-UniRule"/>
</dbReference>
<dbReference type="GO" id="GO:0008836">
    <property type="term" value="F:diaminopimelate decarboxylase activity"/>
    <property type="evidence" value="ECO:0007669"/>
    <property type="project" value="UniProtKB-UniRule"/>
</dbReference>
<organism evidence="16 17">
    <name type="scientific">Caloramator mitchellensis</name>
    <dbReference type="NCBI Taxonomy" id="908809"/>
    <lineage>
        <taxon>Bacteria</taxon>
        <taxon>Bacillati</taxon>
        <taxon>Bacillota</taxon>
        <taxon>Clostridia</taxon>
        <taxon>Eubacteriales</taxon>
        <taxon>Clostridiaceae</taxon>
        <taxon>Caloramator</taxon>
    </lineage>
</organism>